<dbReference type="GO" id="GO:0046677">
    <property type="term" value="P:response to antibiotic"/>
    <property type="evidence" value="ECO:0007669"/>
    <property type="project" value="UniProtKB-KW"/>
</dbReference>
<feature type="transmembrane region" description="Helical" evidence="10">
    <location>
        <begin position="320"/>
        <end position="342"/>
    </location>
</feature>
<dbReference type="PANTHER" id="PTHR43823">
    <property type="entry name" value="SPORULATION PROTEIN YKVU"/>
    <property type="match status" value="1"/>
</dbReference>
<feature type="transmembrane region" description="Helical" evidence="10">
    <location>
        <begin position="20"/>
        <end position="38"/>
    </location>
</feature>
<name>A0A9D9I363_9BACT</name>
<keyword evidence="5" id="KW-1003">Cell membrane</keyword>
<feature type="transmembrane region" description="Helical" evidence="10">
    <location>
        <begin position="199"/>
        <end position="217"/>
    </location>
</feature>
<reference evidence="11" key="1">
    <citation type="submission" date="2020-10" db="EMBL/GenBank/DDBJ databases">
        <authorList>
            <person name="Gilroy R."/>
        </authorList>
    </citation>
    <scope>NUCLEOTIDE SEQUENCE</scope>
    <source>
        <strain evidence="11">10037</strain>
    </source>
</reference>
<dbReference type="PANTHER" id="PTHR43823:SF3">
    <property type="entry name" value="MULTIDRUG EXPORT PROTEIN MEPA"/>
    <property type="match status" value="1"/>
</dbReference>
<organism evidence="11 12">
    <name type="scientific">Candidatus Merdivivens pullistercoris</name>
    <dbReference type="NCBI Taxonomy" id="2840873"/>
    <lineage>
        <taxon>Bacteria</taxon>
        <taxon>Pseudomonadati</taxon>
        <taxon>Bacteroidota</taxon>
        <taxon>Bacteroidia</taxon>
        <taxon>Bacteroidales</taxon>
        <taxon>Muribaculaceae</taxon>
        <taxon>Muribaculaceae incertae sedis</taxon>
        <taxon>Candidatus Merdivivens</taxon>
    </lineage>
</organism>
<dbReference type="NCBIfam" id="TIGR00797">
    <property type="entry name" value="matE"/>
    <property type="match status" value="1"/>
</dbReference>
<dbReference type="PIRSF" id="PIRSF006603">
    <property type="entry name" value="DinF"/>
    <property type="match status" value="1"/>
</dbReference>
<dbReference type="GO" id="GO:0005886">
    <property type="term" value="C:plasma membrane"/>
    <property type="evidence" value="ECO:0007669"/>
    <property type="project" value="UniProtKB-SubCell"/>
</dbReference>
<accession>A0A9D9I363</accession>
<feature type="transmembrane region" description="Helical" evidence="10">
    <location>
        <begin position="422"/>
        <end position="443"/>
    </location>
</feature>
<proteinExistence type="inferred from homology"/>
<comment type="similarity">
    <text evidence="2">Belongs to the multi antimicrobial extrusion (MATE) (TC 2.A.66.1) family. MepA subfamily.</text>
</comment>
<gene>
    <name evidence="11" type="ORF">IAB93_03395</name>
</gene>
<comment type="subcellular location">
    <subcellularLocation>
        <location evidence="1">Cell membrane</location>
        <topology evidence="1">Multi-pass membrane protein</topology>
    </subcellularLocation>
</comment>
<evidence type="ECO:0000256" key="6">
    <source>
        <dbReference type="ARBA" id="ARBA00022692"/>
    </source>
</evidence>
<sequence>MNNSSKVSPTVLGIEPVGKLLKTYAIPAIIAMTASSLYNMIDSIFIGHGVGAYAISGIAVTFPLMNLAAAFGTLVGVGASTLISVLLGQRNYEAATKVLSNTVTLCLITGIAFSILTLSFLDPILYFFGASENTIVYARDYMRVILLGNVITHLYLGLNNLQRAIGEPKKAMGATLFTVILNIALAPVFIFVFGMGVSGAAIATVIAQLLAAVYVFWEFTRKTKAVHFGKRILILDKRIAKDSLSIGFAPFLMNVAACVIVIFLNKQMMRYGGDLAIGAYGIVNRISFLFVMIVMGLNQGMQPISGYNYGARQYKRVREVFWKTVKFATMIMCVGFLLGLVFPKTVSGIFTSDAELVRLSAMGLSITVLMFPLVGFQMVTSNFFQSMGMVSKAIWLSLSRQILFLLPCIFLLPYLFRENPIQGVWASFPVSDLLASVLAAIMLKGLMNKFDKLNDGDDPAILGGI</sequence>
<feature type="transmembrane region" description="Helical" evidence="10">
    <location>
        <begin position="277"/>
        <end position="299"/>
    </location>
</feature>
<dbReference type="Pfam" id="PF01554">
    <property type="entry name" value="MatE"/>
    <property type="match status" value="2"/>
</dbReference>
<evidence type="ECO:0000313" key="11">
    <source>
        <dbReference type="EMBL" id="MBO8465023.1"/>
    </source>
</evidence>
<evidence type="ECO:0000256" key="2">
    <source>
        <dbReference type="ARBA" id="ARBA00008417"/>
    </source>
</evidence>
<evidence type="ECO:0000256" key="5">
    <source>
        <dbReference type="ARBA" id="ARBA00022475"/>
    </source>
</evidence>
<evidence type="ECO:0000313" key="12">
    <source>
        <dbReference type="Proteomes" id="UP000823597"/>
    </source>
</evidence>
<feature type="transmembrane region" description="Helical" evidence="10">
    <location>
        <begin position="45"/>
        <end position="62"/>
    </location>
</feature>
<dbReference type="AlphaFoldDB" id="A0A9D9I363"/>
<evidence type="ECO:0000256" key="9">
    <source>
        <dbReference type="ARBA" id="ARBA00023251"/>
    </source>
</evidence>
<dbReference type="InterPro" id="IPR045070">
    <property type="entry name" value="MATE_MepA-like"/>
</dbReference>
<evidence type="ECO:0000256" key="7">
    <source>
        <dbReference type="ARBA" id="ARBA00022989"/>
    </source>
</evidence>
<evidence type="ECO:0000256" key="10">
    <source>
        <dbReference type="SAM" id="Phobius"/>
    </source>
</evidence>
<dbReference type="InterPro" id="IPR002528">
    <property type="entry name" value="MATE_fam"/>
</dbReference>
<dbReference type="InterPro" id="IPR048279">
    <property type="entry name" value="MdtK-like"/>
</dbReference>
<evidence type="ECO:0000256" key="4">
    <source>
        <dbReference type="ARBA" id="ARBA00022448"/>
    </source>
</evidence>
<feature type="transmembrane region" description="Helical" evidence="10">
    <location>
        <begin position="393"/>
        <end position="416"/>
    </location>
</feature>
<evidence type="ECO:0000256" key="8">
    <source>
        <dbReference type="ARBA" id="ARBA00023136"/>
    </source>
</evidence>
<keyword evidence="6 10" id="KW-0812">Transmembrane</keyword>
<keyword evidence="9" id="KW-0046">Antibiotic resistance</keyword>
<dbReference type="EMBL" id="JADIME010000036">
    <property type="protein sequence ID" value="MBO8465023.1"/>
    <property type="molecule type" value="Genomic_DNA"/>
</dbReference>
<feature type="transmembrane region" description="Helical" evidence="10">
    <location>
        <begin position="68"/>
        <end position="87"/>
    </location>
</feature>
<dbReference type="GO" id="GO:0042910">
    <property type="term" value="F:xenobiotic transmembrane transporter activity"/>
    <property type="evidence" value="ECO:0007669"/>
    <property type="project" value="InterPro"/>
</dbReference>
<dbReference type="InterPro" id="IPR051327">
    <property type="entry name" value="MATE_MepA_subfamily"/>
</dbReference>
<feature type="transmembrane region" description="Helical" evidence="10">
    <location>
        <begin position="173"/>
        <end position="193"/>
    </location>
</feature>
<reference evidence="11" key="2">
    <citation type="journal article" date="2021" name="PeerJ">
        <title>Extensive microbial diversity within the chicken gut microbiome revealed by metagenomics and culture.</title>
        <authorList>
            <person name="Gilroy R."/>
            <person name="Ravi A."/>
            <person name="Getino M."/>
            <person name="Pursley I."/>
            <person name="Horton D.L."/>
            <person name="Alikhan N.F."/>
            <person name="Baker D."/>
            <person name="Gharbi K."/>
            <person name="Hall N."/>
            <person name="Watson M."/>
            <person name="Adriaenssens E.M."/>
            <person name="Foster-Nyarko E."/>
            <person name="Jarju S."/>
            <person name="Secka A."/>
            <person name="Antonio M."/>
            <person name="Oren A."/>
            <person name="Chaudhuri R.R."/>
            <person name="La Ragione R."/>
            <person name="Hildebrand F."/>
            <person name="Pallen M.J."/>
        </authorList>
    </citation>
    <scope>NUCLEOTIDE SEQUENCE</scope>
    <source>
        <strain evidence="11">10037</strain>
    </source>
</reference>
<dbReference type="Proteomes" id="UP000823597">
    <property type="component" value="Unassembled WGS sequence"/>
</dbReference>
<keyword evidence="4" id="KW-0813">Transport</keyword>
<protein>
    <recommendedName>
        <fullName evidence="3">Multidrug export protein MepA</fullName>
    </recommendedName>
</protein>
<feature type="transmembrane region" description="Helical" evidence="10">
    <location>
        <begin position="244"/>
        <end position="265"/>
    </location>
</feature>
<dbReference type="GO" id="GO:0015297">
    <property type="term" value="F:antiporter activity"/>
    <property type="evidence" value="ECO:0007669"/>
    <property type="project" value="InterPro"/>
</dbReference>
<keyword evidence="7 10" id="KW-1133">Transmembrane helix</keyword>
<feature type="transmembrane region" description="Helical" evidence="10">
    <location>
        <begin position="99"/>
        <end position="121"/>
    </location>
</feature>
<feature type="transmembrane region" description="Helical" evidence="10">
    <location>
        <begin position="362"/>
        <end position="381"/>
    </location>
</feature>
<keyword evidence="8 10" id="KW-0472">Membrane</keyword>
<evidence type="ECO:0000256" key="1">
    <source>
        <dbReference type="ARBA" id="ARBA00004651"/>
    </source>
</evidence>
<comment type="caution">
    <text evidence="11">The sequence shown here is derived from an EMBL/GenBank/DDBJ whole genome shotgun (WGS) entry which is preliminary data.</text>
</comment>
<feature type="transmembrane region" description="Helical" evidence="10">
    <location>
        <begin position="141"/>
        <end position="161"/>
    </location>
</feature>
<evidence type="ECO:0000256" key="3">
    <source>
        <dbReference type="ARBA" id="ARBA00022106"/>
    </source>
</evidence>
<dbReference type="CDD" id="cd13143">
    <property type="entry name" value="MATE_MepA_like"/>
    <property type="match status" value="1"/>
</dbReference>